<protein>
    <submittedName>
        <fullName evidence="3">Uncharacterized protein</fullName>
    </submittedName>
</protein>
<dbReference type="PANTHER" id="PTHR10840">
    <property type="entry name" value="PROGRAMMED CELL DEATH PROTEIN 5"/>
    <property type="match status" value="1"/>
</dbReference>
<feature type="compositionally biased region" description="Low complexity" evidence="2">
    <location>
        <begin position="18"/>
        <end position="43"/>
    </location>
</feature>
<sequence>MDSELRAIREARLAQLKNQSTLSNNSGTNNNINNTTGNSNTNQVDGVSSTLAPFLEQRALERLSRVSLVRPERVAAVEQYLQRIISSGQLRHKINENEIVQILNGISKQENSHTDSRIIFERKDNTDPFDSFDVVNNNSKKQNTNSNSDSEDDFFDE</sequence>
<comment type="similarity">
    <text evidence="1">Belongs to the PDCD5 family.</text>
</comment>
<keyword evidence="4" id="KW-1185">Reference proteome</keyword>
<name>A0AAN7WN16_9SACH</name>
<organism evidence="3 4">
    <name type="scientific">Arxiozyma heterogenica</name>
    <dbReference type="NCBI Taxonomy" id="278026"/>
    <lineage>
        <taxon>Eukaryota</taxon>
        <taxon>Fungi</taxon>
        <taxon>Dikarya</taxon>
        <taxon>Ascomycota</taxon>
        <taxon>Saccharomycotina</taxon>
        <taxon>Saccharomycetes</taxon>
        <taxon>Saccharomycetales</taxon>
        <taxon>Saccharomycetaceae</taxon>
        <taxon>Arxiozyma</taxon>
    </lineage>
</organism>
<evidence type="ECO:0000256" key="1">
    <source>
        <dbReference type="ARBA" id="ARBA00010490"/>
    </source>
</evidence>
<evidence type="ECO:0000313" key="4">
    <source>
        <dbReference type="Proteomes" id="UP001306508"/>
    </source>
</evidence>
<dbReference type="EMBL" id="JAWIZZ010000023">
    <property type="protein sequence ID" value="KAK5781974.1"/>
    <property type="molecule type" value="Genomic_DNA"/>
</dbReference>
<dbReference type="GO" id="GO:0005634">
    <property type="term" value="C:nucleus"/>
    <property type="evidence" value="ECO:0007669"/>
    <property type="project" value="TreeGrafter"/>
</dbReference>
<dbReference type="PIRSF" id="PIRSF015730">
    <property type="entry name" value="TFAR19"/>
    <property type="match status" value="1"/>
</dbReference>
<dbReference type="SUPFAM" id="SSF46950">
    <property type="entry name" value="Double-stranded DNA-binding domain"/>
    <property type="match status" value="1"/>
</dbReference>
<feature type="compositionally biased region" description="Low complexity" evidence="2">
    <location>
        <begin position="136"/>
        <end position="148"/>
    </location>
</feature>
<feature type="region of interest" description="Disordered" evidence="2">
    <location>
        <begin position="130"/>
        <end position="157"/>
    </location>
</feature>
<dbReference type="GO" id="GO:0003677">
    <property type="term" value="F:DNA binding"/>
    <property type="evidence" value="ECO:0007669"/>
    <property type="project" value="InterPro"/>
</dbReference>
<dbReference type="InterPro" id="IPR002836">
    <property type="entry name" value="PDCD5-like"/>
</dbReference>
<proteinExistence type="inferred from homology"/>
<dbReference type="Pfam" id="PF01984">
    <property type="entry name" value="dsDNA_bind"/>
    <property type="match status" value="1"/>
</dbReference>
<accession>A0AAN7WN16</accession>
<dbReference type="Gene3D" id="1.10.8.140">
    <property type="entry name" value="PDCD5-like"/>
    <property type="match status" value="1"/>
</dbReference>
<dbReference type="GO" id="GO:0005829">
    <property type="term" value="C:cytosol"/>
    <property type="evidence" value="ECO:0007669"/>
    <property type="project" value="TreeGrafter"/>
</dbReference>
<dbReference type="Proteomes" id="UP001306508">
    <property type="component" value="Unassembled WGS sequence"/>
</dbReference>
<reference evidence="4" key="1">
    <citation type="submission" date="2023-07" db="EMBL/GenBank/DDBJ databases">
        <title>A draft genome of Kazachstania heterogenica Y-27499.</title>
        <authorList>
            <person name="Donic C."/>
            <person name="Kralova J.S."/>
            <person name="Fidel L."/>
            <person name="Ben-Dor S."/>
            <person name="Jung S."/>
        </authorList>
    </citation>
    <scope>NUCLEOTIDE SEQUENCE [LARGE SCALE GENOMIC DNA]</scope>
    <source>
        <strain evidence="4">Y27499</strain>
    </source>
</reference>
<evidence type="ECO:0000313" key="3">
    <source>
        <dbReference type="EMBL" id="KAK5781974.1"/>
    </source>
</evidence>
<evidence type="ECO:0000256" key="2">
    <source>
        <dbReference type="SAM" id="MobiDB-lite"/>
    </source>
</evidence>
<gene>
    <name evidence="3" type="ORF">RI543_000628</name>
</gene>
<dbReference type="AlphaFoldDB" id="A0AAN7WN16"/>
<feature type="region of interest" description="Disordered" evidence="2">
    <location>
        <begin position="16"/>
        <end position="43"/>
    </location>
</feature>
<comment type="caution">
    <text evidence="3">The sequence shown here is derived from an EMBL/GenBank/DDBJ whole genome shotgun (WGS) entry which is preliminary data.</text>
</comment>
<dbReference type="InterPro" id="IPR036883">
    <property type="entry name" value="PDCD5-like_sf"/>
</dbReference>
<dbReference type="PANTHER" id="PTHR10840:SF0">
    <property type="entry name" value="PROGRAMMED CELL DEATH PROTEIN 5"/>
    <property type="match status" value="1"/>
</dbReference>